<name>A0AA37X6A1_9RHOB</name>
<gene>
    <name evidence="1" type="primary">ybaA</name>
    <name evidence="1" type="ORF">GCM10010873_38850</name>
</gene>
<dbReference type="InterPro" id="IPR011008">
    <property type="entry name" value="Dimeric_a/b-barrel"/>
</dbReference>
<dbReference type="Pfam" id="PF07237">
    <property type="entry name" value="DUF1428"/>
    <property type="match status" value="1"/>
</dbReference>
<dbReference type="RefSeq" id="WP_284326984.1">
    <property type="nucleotide sequence ID" value="NZ_BSPP01000021.1"/>
</dbReference>
<dbReference type="Proteomes" id="UP001157355">
    <property type="component" value="Unassembled WGS sequence"/>
</dbReference>
<dbReference type="EMBL" id="BSPP01000021">
    <property type="protein sequence ID" value="GLS88911.1"/>
    <property type="molecule type" value="Genomic_DNA"/>
</dbReference>
<dbReference type="Gene3D" id="3.30.70.100">
    <property type="match status" value="1"/>
</dbReference>
<comment type="caution">
    <text evidence="1">The sequence shown here is derived from an EMBL/GenBank/DDBJ whole genome shotgun (WGS) entry which is preliminary data.</text>
</comment>
<evidence type="ECO:0000313" key="2">
    <source>
        <dbReference type="Proteomes" id="UP001157355"/>
    </source>
</evidence>
<proteinExistence type="predicted"/>
<keyword evidence="2" id="KW-1185">Reference proteome</keyword>
<dbReference type="PIRSF" id="PIRSF007028">
    <property type="entry name" value="UCP007028"/>
    <property type="match status" value="1"/>
</dbReference>
<dbReference type="SUPFAM" id="SSF54909">
    <property type="entry name" value="Dimeric alpha+beta barrel"/>
    <property type="match status" value="1"/>
</dbReference>
<reference evidence="1 2" key="1">
    <citation type="journal article" date="2014" name="Int. J. Syst. Evol. Microbiol.">
        <title>Complete genome sequence of Corynebacterium casei LMG S-19264T (=DSM 44701T), isolated from a smear-ripened cheese.</title>
        <authorList>
            <consortium name="US DOE Joint Genome Institute (JGI-PGF)"/>
            <person name="Walter F."/>
            <person name="Albersmeier A."/>
            <person name="Kalinowski J."/>
            <person name="Ruckert C."/>
        </authorList>
    </citation>
    <scope>NUCLEOTIDE SEQUENCE [LARGE SCALE GENOMIC DNA]</scope>
    <source>
        <strain evidence="1 2">NBRC 111766</strain>
    </source>
</reference>
<organism evidence="1 2">
    <name type="scientific">Cypionkella aquatica</name>
    <dbReference type="NCBI Taxonomy" id="1756042"/>
    <lineage>
        <taxon>Bacteria</taxon>
        <taxon>Pseudomonadati</taxon>
        <taxon>Pseudomonadota</taxon>
        <taxon>Alphaproteobacteria</taxon>
        <taxon>Rhodobacterales</taxon>
        <taxon>Paracoccaceae</taxon>
        <taxon>Cypionkella</taxon>
    </lineage>
</organism>
<evidence type="ECO:0000313" key="1">
    <source>
        <dbReference type="EMBL" id="GLS88911.1"/>
    </source>
</evidence>
<dbReference type="AlphaFoldDB" id="A0AA37X6A1"/>
<accession>A0AA37X6A1</accession>
<sequence>MSYIQGFLIAVPKAKKQAYIDSARAAAPIFKEYGALRVVEAWSETIADGKVTDFKRAVLATADEAVVFSWIEWPDQQTYEAASAKMQTDARWNDMPEMPFDGQRMVWGGFEPIFDTQSEQNQTSGFASSS</sequence>
<protein>
    <submittedName>
        <fullName evidence="1">DUF1428 domain-containing protein</fullName>
    </submittedName>
</protein>
<dbReference type="InterPro" id="IPR009874">
    <property type="entry name" value="DUF1428"/>
</dbReference>